<dbReference type="Pfam" id="PF09334">
    <property type="entry name" value="tRNA-synt_1g"/>
    <property type="match status" value="1"/>
</dbReference>
<dbReference type="EMBL" id="AZHF01000003">
    <property type="protein sequence ID" value="OAA77571.1"/>
    <property type="molecule type" value="Genomic_DNA"/>
</dbReference>
<dbReference type="FunFam" id="1.10.730.10:FF:000002">
    <property type="entry name" value="Leucine--tRNA ligase"/>
    <property type="match status" value="1"/>
</dbReference>
<evidence type="ECO:0000256" key="2">
    <source>
        <dbReference type="ARBA" id="ARBA00013164"/>
    </source>
</evidence>
<dbReference type="SUPFAM" id="SSF52374">
    <property type="entry name" value="Nucleotidylyl transferase"/>
    <property type="match status" value="1"/>
</dbReference>
<evidence type="ECO:0000313" key="17">
    <source>
        <dbReference type="Proteomes" id="UP000076881"/>
    </source>
</evidence>
<dbReference type="InterPro" id="IPR025709">
    <property type="entry name" value="Leu_tRNA-synth_edit"/>
</dbReference>
<dbReference type="NCBIfam" id="TIGR00396">
    <property type="entry name" value="leuS_bact"/>
    <property type="match status" value="1"/>
</dbReference>
<feature type="region of interest" description="Disordered" evidence="11">
    <location>
        <begin position="1206"/>
        <end position="1254"/>
    </location>
</feature>
<proteinExistence type="inferred from homology"/>
<feature type="domain" description="Methionyl/Leucyl tRNA synthetase" evidence="14">
    <location>
        <begin position="90"/>
        <end position="227"/>
    </location>
</feature>
<keyword evidence="3 10" id="KW-0436">Ligase</keyword>
<evidence type="ECO:0000256" key="8">
    <source>
        <dbReference type="ARBA" id="ARBA00030520"/>
    </source>
</evidence>
<dbReference type="InterPro" id="IPR001412">
    <property type="entry name" value="aa-tRNA-synth_I_CS"/>
</dbReference>
<evidence type="ECO:0000256" key="5">
    <source>
        <dbReference type="ARBA" id="ARBA00022840"/>
    </source>
</evidence>
<dbReference type="Gene3D" id="1.10.730.10">
    <property type="entry name" value="Isoleucyl-tRNA Synthetase, Domain 1"/>
    <property type="match status" value="1"/>
</dbReference>
<keyword evidence="17" id="KW-1185">Reference proteome</keyword>
<dbReference type="PANTHER" id="PTHR43740">
    <property type="entry name" value="LEUCYL-TRNA SYNTHETASE"/>
    <property type="match status" value="1"/>
</dbReference>
<comment type="catalytic activity">
    <reaction evidence="9">
        <text>tRNA(Leu) + L-leucine + ATP = L-leucyl-tRNA(Leu) + AMP + diphosphate</text>
        <dbReference type="Rhea" id="RHEA:11688"/>
        <dbReference type="Rhea" id="RHEA-COMP:9613"/>
        <dbReference type="Rhea" id="RHEA-COMP:9622"/>
        <dbReference type="ChEBI" id="CHEBI:30616"/>
        <dbReference type="ChEBI" id="CHEBI:33019"/>
        <dbReference type="ChEBI" id="CHEBI:57427"/>
        <dbReference type="ChEBI" id="CHEBI:78442"/>
        <dbReference type="ChEBI" id="CHEBI:78494"/>
        <dbReference type="ChEBI" id="CHEBI:456215"/>
        <dbReference type="EC" id="6.1.1.4"/>
    </reaction>
</comment>
<dbReference type="Pfam" id="PF08264">
    <property type="entry name" value="Anticodon_1"/>
    <property type="match status" value="1"/>
</dbReference>
<dbReference type="InterPro" id="IPR009008">
    <property type="entry name" value="Val/Leu/Ile-tRNA-synth_edit"/>
</dbReference>
<dbReference type="PRINTS" id="PR00985">
    <property type="entry name" value="TRNASYNTHLEU"/>
</dbReference>
<gene>
    <name evidence="16" type="ORF">LEL_04394</name>
</gene>
<dbReference type="InterPro" id="IPR013155">
    <property type="entry name" value="M/V/L/I-tRNA-synth_anticd-bd"/>
</dbReference>
<comment type="caution">
    <text evidence="16">The sequence shown here is derived from an EMBL/GenBank/DDBJ whole genome shotgun (WGS) entry which is preliminary data.</text>
</comment>
<dbReference type="AlphaFoldDB" id="A0A168HBY4"/>
<dbReference type="PANTHER" id="PTHR43740:SF2">
    <property type="entry name" value="LEUCINE--TRNA LIGASE, MITOCHONDRIAL"/>
    <property type="match status" value="1"/>
</dbReference>
<evidence type="ECO:0000259" key="13">
    <source>
        <dbReference type="Pfam" id="PF08264"/>
    </source>
</evidence>
<feature type="domain" description="Leucyl-tRNA synthetase editing" evidence="15">
    <location>
        <begin position="279"/>
        <end position="471"/>
    </location>
</feature>
<evidence type="ECO:0000256" key="1">
    <source>
        <dbReference type="ARBA" id="ARBA00005594"/>
    </source>
</evidence>
<dbReference type="Proteomes" id="UP000076881">
    <property type="component" value="Unassembled WGS sequence"/>
</dbReference>
<evidence type="ECO:0000256" key="4">
    <source>
        <dbReference type="ARBA" id="ARBA00022741"/>
    </source>
</evidence>
<feature type="compositionally biased region" description="Basic and acidic residues" evidence="11">
    <location>
        <begin position="1169"/>
        <end position="1188"/>
    </location>
</feature>
<dbReference type="GO" id="GO:0006429">
    <property type="term" value="P:leucyl-tRNA aminoacylation"/>
    <property type="evidence" value="ECO:0007669"/>
    <property type="project" value="InterPro"/>
</dbReference>
<keyword evidence="5 10" id="KW-0067">ATP-binding</keyword>
<evidence type="ECO:0000259" key="15">
    <source>
        <dbReference type="Pfam" id="PF13603"/>
    </source>
</evidence>
<comment type="similarity">
    <text evidence="1 10">Belongs to the class-I aminoacyl-tRNA synthetase family.</text>
</comment>
<dbReference type="InterPro" id="IPR002300">
    <property type="entry name" value="aa-tRNA-synth_Ia"/>
</dbReference>
<dbReference type="GO" id="GO:0032543">
    <property type="term" value="P:mitochondrial translation"/>
    <property type="evidence" value="ECO:0007669"/>
    <property type="project" value="TreeGrafter"/>
</dbReference>
<dbReference type="PROSITE" id="PS00178">
    <property type="entry name" value="AA_TRNA_LIGASE_I"/>
    <property type="match status" value="1"/>
</dbReference>
<dbReference type="OrthoDB" id="15954at2759"/>
<feature type="domain" description="Aminoacyl-tRNA synthetase class Ia" evidence="12">
    <location>
        <begin position="486"/>
        <end position="651"/>
    </location>
</feature>
<accession>A0A168HBY4</accession>
<dbReference type="Pfam" id="PF13603">
    <property type="entry name" value="tRNA-synt_1_2"/>
    <property type="match status" value="1"/>
</dbReference>
<protein>
    <recommendedName>
        <fullName evidence="2">leucine--tRNA ligase</fullName>
        <ecNumber evidence="2">6.1.1.4</ecNumber>
    </recommendedName>
    <alternativeName>
        <fullName evidence="8">Leucyl-tRNA synthetase</fullName>
    </alternativeName>
</protein>
<evidence type="ECO:0000256" key="3">
    <source>
        <dbReference type="ARBA" id="ARBA00022598"/>
    </source>
</evidence>
<dbReference type="Pfam" id="PF00133">
    <property type="entry name" value="tRNA-synt_1"/>
    <property type="match status" value="1"/>
</dbReference>
<dbReference type="InterPro" id="IPR014729">
    <property type="entry name" value="Rossmann-like_a/b/a_fold"/>
</dbReference>
<keyword evidence="7 10" id="KW-0030">Aminoacyl-tRNA synthetase</keyword>
<evidence type="ECO:0000313" key="16">
    <source>
        <dbReference type="EMBL" id="OAA77571.1"/>
    </source>
</evidence>
<dbReference type="InterPro" id="IPR009080">
    <property type="entry name" value="tRNAsynth_Ia_anticodon-bd"/>
</dbReference>
<evidence type="ECO:0000256" key="7">
    <source>
        <dbReference type="ARBA" id="ARBA00023146"/>
    </source>
</evidence>
<reference evidence="16 17" key="1">
    <citation type="journal article" date="2016" name="Genome Biol. Evol.">
        <title>Divergent and convergent evolution of fungal pathogenicity.</title>
        <authorList>
            <person name="Shang Y."/>
            <person name="Xiao G."/>
            <person name="Zheng P."/>
            <person name="Cen K."/>
            <person name="Zhan S."/>
            <person name="Wang C."/>
        </authorList>
    </citation>
    <scope>NUCLEOTIDE SEQUENCE [LARGE SCALE GENOMIC DNA]</scope>
    <source>
        <strain evidence="16 17">RCEF 1005</strain>
    </source>
</reference>
<feature type="region of interest" description="Disordered" evidence="11">
    <location>
        <begin position="1113"/>
        <end position="1188"/>
    </location>
</feature>
<evidence type="ECO:0000256" key="9">
    <source>
        <dbReference type="ARBA" id="ARBA00047469"/>
    </source>
</evidence>
<keyword evidence="6 10" id="KW-0648">Protein biosynthesis</keyword>
<dbReference type="EC" id="6.1.1.4" evidence="2"/>
<evidence type="ECO:0000259" key="12">
    <source>
        <dbReference type="Pfam" id="PF00133"/>
    </source>
</evidence>
<feature type="compositionally biased region" description="Basic and acidic residues" evidence="11">
    <location>
        <begin position="1245"/>
        <end position="1254"/>
    </location>
</feature>
<dbReference type="CDD" id="cd00812">
    <property type="entry name" value="LeuRS_core"/>
    <property type="match status" value="1"/>
</dbReference>
<evidence type="ECO:0000256" key="6">
    <source>
        <dbReference type="ARBA" id="ARBA00022917"/>
    </source>
</evidence>
<name>A0A168HBY4_CORDF</name>
<dbReference type="SUPFAM" id="SSF47323">
    <property type="entry name" value="Anticodon-binding domain of a subclass of class I aminoacyl-tRNA synthetases"/>
    <property type="match status" value="1"/>
</dbReference>
<dbReference type="SUPFAM" id="SSF50677">
    <property type="entry name" value="ValRS/IleRS/LeuRS editing domain"/>
    <property type="match status" value="1"/>
</dbReference>
<dbReference type="Gene3D" id="3.40.50.620">
    <property type="entry name" value="HUPs"/>
    <property type="match status" value="2"/>
</dbReference>
<dbReference type="GO" id="GO:0004823">
    <property type="term" value="F:leucine-tRNA ligase activity"/>
    <property type="evidence" value="ECO:0007669"/>
    <property type="project" value="UniProtKB-EC"/>
</dbReference>
<dbReference type="GO" id="GO:0005524">
    <property type="term" value="F:ATP binding"/>
    <property type="evidence" value="ECO:0007669"/>
    <property type="project" value="UniProtKB-KW"/>
</dbReference>
<sequence length="1254" mass="138226">MIQTFYTRQLPARAALRLRSRIACSHQSLLVSTQSSITKTSDIRAFPQLRRWYSLDLKSIDSKWRKKWQDIAAKESTQKERVQRSNNAKYVLSMFPYPSGNLHLGHLRVYAIADVVARYHGLKGHDVLLPMGWDAFGLPAENAALERGVPPAGWTQSNIAKMKEQLGVMNGSWDWSNELASCDPEFYKHTQKLFLMLYEKGLAYQAEAEVNYDPVDKTVLANEQVDANGFSWRSGAKVEKKLLKQWFLRISDYREDLLRELDTLAKDDAWPEHVLAQQRNWLGKSTGALIKFPIMAMGQDIGSAIEVFTTRPDTLFGVQYIALAASHPVVNQLAEADPELRAFLDTLPGLPADSKVGYVLPQLRAINPLAYNDDTPDATKASLPVFVAPYVLGDYGEGAVMGVPGHDVRDHAFWKTHNTEQPVRYVIAESPDESTAVIPAEPYVEHGFMTAHSGPFKGKFSRDAAEVMVNMLKAADLASTMEKWRLRDWLISRQRYWGAPIPIIHCDSCGSVPVPEADLPVKLPDVEKHWQTGKAGNALESSPVFVNTECPKCKGPAHRDTDTMDTFVDSSWYFARFVDPHNSKDLFSPESTKALPVDIYIGGVEHAILHLLYSRFIFKFLAGTSLMPQYTEETAGTAEPFKRLITQGMVHGKTFIDPANGKFLKPNEIDLRDADQPKVAATGGPVEVRFEKMSKSKHNGVDPTEFTAKYGADATRAHMLFQAPVADELKWDESKISGVTRWLQRLHDTVVKIGAATTAPTETALDYLQAMQANIGQGKERAKQLNADILLWRETQRIIQNTTRAFDQVYALNVIVSDLMTLTNALAASKDASTTIKWHVAETMTRLMAPVVPAVAEECWSVLRPSAGSLFRSASFPNVDGTLELLKPQSQTSVIQINGKVRGNLELPAPEGGLAGDALRDWMVEQILATEEGQTRFGQGQYDIRRAKRAIAVQNGALINFVITGRLVKAPINGVCIYSPVSHMYHFKHHLVQTSLFAWWQQAFRLVPMSPIPALLAVNHIVLQDEQHVEEYANLAEAKLDRVTRDAAPVVLEPAVDPLLRDAQHAARQVQQDLPDAPALGALVADVGAQLRRVLDERHDELDVAEGVDDVEVAPVGGGVDGVTAARDTHDEVGDGDADEGARGQADGEATRAGGGVADGEAPEGGADEVLRHGDEGEDETVQRKDDVVELHRRREAVVARGVLAAHAGGDVEKGKVDGGAGRGPPAEVEQRLRVKRQAPEEEIDPAKDGGHDI</sequence>
<evidence type="ECO:0000256" key="11">
    <source>
        <dbReference type="SAM" id="MobiDB-lite"/>
    </source>
</evidence>
<dbReference type="HAMAP" id="MF_00049_B">
    <property type="entry name" value="Leu_tRNA_synth_B"/>
    <property type="match status" value="1"/>
</dbReference>
<feature type="domain" description="Methionyl/Valyl/Leucyl/Isoleucyl-tRNA synthetase anticodon-binding" evidence="13">
    <location>
        <begin position="791"/>
        <end position="909"/>
    </location>
</feature>
<dbReference type="GO" id="GO:0002161">
    <property type="term" value="F:aminoacyl-tRNA deacylase activity"/>
    <property type="evidence" value="ECO:0007669"/>
    <property type="project" value="InterPro"/>
</dbReference>
<dbReference type="InterPro" id="IPR015413">
    <property type="entry name" value="Methionyl/Leucyl_tRNA_Synth"/>
</dbReference>
<dbReference type="GO" id="GO:0005739">
    <property type="term" value="C:mitochondrion"/>
    <property type="evidence" value="ECO:0007669"/>
    <property type="project" value="TreeGrafter"/>
</dbReference>
<evidence type="ECO:0000259" key="14">
    <source>
        <dbReference type="Pfam" id="PF09334"/>
    </source>
</evidence>
<dbReference type="STRING" id="1081108.A0A168HBY4"/>
<evidence type="ECO:0000256" key="10">
    <source>
        <dbReference type="RuleBase" id="RU363035"/>
    </source>
</evidence>
<dbReference type="FunFam" id="3.90.740.10:FF:000034">
    <property type="entry name" value="Leucine--tRNA ligase, mitochondrial"/>
    <property type="match status" value="1"/>
</dbReference>
<keyword evidence="4 10" id="KW-0547">Nucleotide-binding</keyword>
<organism evidence="16 17">
    <name type="scientific">Akanthomyces lecanii RCEF 1005</name>
    <dbReference type="NCBI Taxonomy" id="1081108"/>
    <lineage>
        <taxon>Eukaryota</taxon>
        <taxon>Fungi</taxon>
        <taxon>Dikarya</taxon>
        <taxon>Ascomycota</taxon>
        <taxon>Pezizomycotina</taxon>
        <taxon>Sordariomycetes</taxon>
        <taxon>Hypocreomycetidae</taxon>
        <taxon>Hypocreales</taxon>
        <taxon>Cordycipitaceae</taxon>
        <taxon>Akanthomyces</taxon>
        <taxon>Cordyceps confragosa</taxon>
    </lineage>
</organism>
<dbReference type="InterPro" id="IPR002302">
    <property type="entry name" value="Leu-tRNA-ligase"/>
</dbReference>